<feature type="domain" description="Flagellar basal-body/hook protein C-terminal" evidence="8">
    <location>
        <begin position="200"/>
        <end position="241"/>
    </location>
</feature>
<reference evidence="10 11" key="1">
    <citation type="submission" date="2018-08" db="EMBL/GenBank/DDBJ databases">
        <title>Genomic Encyclopedia of Type Strains, Phase IV (KMG-IV): sequencing the most valuable type-strain genomes for metagenomic binning, comparative biology and taxonomic classification.</title>
        <authorList>
            <person name="Goeker M."/>
        </authorList>
    </citation>
    <scope>NUCLEOTIDE SEQUENCE [LARGE SCALE GENOMIC DNA]</scope>
    <source>
        <strain evidence="10 11">DSM 25527</strain>
    </source>
</reference>
<dbReference type="NCBIfam" id="TIGR03506">
    <property type="entry name" value="FlgEFG_subfam"/>
    <property type="match status" value="1"/>
</dbReference>
<dbReference type="RefSeq" id="WP_119036145.1">
    <property type="nucleotide sequence ID" value="NZ_QXDC01000003.1"/>
</dbReference>
<dbReference type="GO" id="GO:0030694">
    <property type="term" value="C:bacterial-type flagellum basal body, rod"/>
    <property type="evidence" value="ECO:0007669"/>
    <property type="project" value="UniProtKB-UniRule"/>
</dbReference>
<dbReference type="PANTHER" id="PTHR30435">
    <property type="entry name" value="FLAGELLAR PROTEIN"/>
    <property type="match status" value="1"/>
</dbReference>
<dbReference type="Proteomes" id="UP000266568">
    <property type="component" value="Unassembled WGS sequence"/>
</dbReference>
<keyword evidence="10" id="KW-0966">Cell projection</keyword>
<dbReference type="PANTHER" id="PTHR30435:SF18">
    <property type="entry name" value="FLAGELLAR BASAL-BODY ROD PROTEIN FLGF"/>
    <property type="match status" value="1"/>
</dbReference>
<evidence type="ECO:0000256" key="1">
    <source>
        <dbReference type="ARBA" id="ARBA00004117"/>
    </source>
</evidence>
<dbReference type="EMBL" id="QXDC01000003">
    <property type="protein sequence ID" value="RIA44497.1"/>
    <property type="molecule type" value="Genomic_DNA"/>
</dbReference>
<keyword evidence="10" id="KW-0969">Cilium</keyword>
<evidence type="ECO:0000313" key="10">
    <source>
        <dbReference type="EMBL" id="RIA44497.1"/>
    </source>
</evidence>
<accession>A0A397PBJ5</accession>
<dbReference type="Pfam" id="PF06429">
    <property type="entry name" value="Flg_bbr_C"/>
    <property type="match status" value="1"/>
</dbReference>
<evidence type="ECO:0000259" key="9">
    <source>
        <dbReference type="Pfam" id="PF22692"/>
    </source>
</evidence>
<organism evidence="10 11">
    <name type="scientific">Hephaestia caeni</name>
    <dbReference type="NCBI Taxonomy" id="645617"/>
    <lineage>
        <taxon>Bacteria</taxon>
        <taxon>Pseudomonadati</taxon>
        <taxon>Pseudomonadota</taxon>
        <taxon>Alphaproteobacteria</taxon>
        <taxon>Sphingomonadales</taxon>
        <taxon>Sphingomonadaceae</taxon>
        <taxon>Hephaestia</taxon>
    </lineage>
</organism>
<evidence type="ECO:0000256" key="4">
    <source>
        <dbReference type="ARBA" id="ARBA00038560"/>
    </source>
</evidence>
<dbReference type="GO" id="GO:0071978">
    <property type="term" value="P:bacterial-type flagellum-dependent swarming motility"/>
    <property type="evidence" value="ECO:0007669"/>
    <property type="project" value="TreeGrafter"/>
</dbReference>
<evidence type="ECO:0000259" key="8">
    <source>
        <dbReference type="Pfam" id="PF06429"/>
    </source>
</evidence>
<dbReference type="OrthoDB" id="9804559at2"/>
<sequence length="248" mass="26072">MDKLVYTAASGLRAHMAAQAAIANNMANASTTGFKADRVRFDQLYLIGQGLETRRPTSEEVIDADRNPGTVQQTGRPLDVAMAGNAWLAVQATDGSEAYTRRGDLSIAASGVLETGDGFPVMGSGGPITVPPADKVQIAADGTISILPLGAEKGTEMQVIDKLRLVSPQGSDTLKGLDNLLHVNGGGTLPENMDAKVEVGALEGSNVDMTQALVDMIQNQRSYEVQANLLKEAKNMDESGASVMRMPS</sequence>
<protein>
    <recommendedName>
        <fullName evidence="5 6">Flagellar basal-body rod protein FlgF</fullName>
    </recommendedName>
</protein>
<dbReference type="SUPFAM" id="SSF117143">
    <property type="entry name" value="Flagellar hook protein flgE"/>
    <property type="match status" value="1"/>
</dbReference>
<evidence type="ECO:0000256" key="5">
    <source>
        <dbReference type="ARBA" id="ARBA00040228"/>
    </source>
</evidence>
<comment type="subunit">
    <text evidence="4 6">The basal body constitutes a major portion of the flagellar organelle and consists of five rings (E,L,P,S, and M) mounted on a central rod. The rod consists of about 26 subunits of FlgG in the distal portion, and FlgB, FlgC and FlgF are thought to build up the proximal portion of the rod with about 6 subunits each.</text>
</comment>
<dbReference type="NCBIfam" id="TIGR02490">
    <property type="entry name" value="flgF"/>
    <property type="match status" value="1"/>
</dbReference>
<keyword evidence="11" id="KW-1185">Reference proteome</keyword>
<feature type="domain" description="Flagellar hook protein FlgE/F/G-like D1" evidence="9">
    <location>
        <begin position="81"/>
        <end position="145"/>
    </location>
</feature>
<evidence type="ECO:0000259" key="7">
    <source>
        <dbReference type="Pfam" id="PF00460"/>
    </source>
</evidence>
<comment type="subcellular location">
    <subcellularLocation>
        <location evidence="1 6">Bacterial flagellum basal body</location>
    </subcellularLocation>
</comment>
<keyword evidence="3 6" id="KW-0975">Bacterial flagellum</keyword>
<dbReference type="Pfam" id="PF22692">
    <property type="entry name" value="LlgE_F_G_D1"/>
    <property type="match status" value="1"/>
</dbReference>
<evidence type="ECO:0000256" key="2">
    <source>
        <dbReference type="ARBA" id="ARBA00009677"/>
    </source>
</evidence>
<keyword evidence="10" id="KW-0282">Flagellum</keyword>
<dbReference type="AlphaFoldDB" id="A0A397PBJ5"/>
<feature type="domain" description="Flagellar basal body rod protein N-terminal" evidence="7">
    <location>
        <begin position="6"/>
        <end position="35"/>
    </location>
</feature>
<evidence type="ECO:0000313" key="11">
    <source>
        <dbReference type="Proteomes" id="UP000266568"/>
    </source>
</evidence>
<dbReference type="InterPro" id="IPR010930">
    <property type="entry name" value="Flg_bb/hook_C_dom"/>
</dbReference>
<dbReference type="InterPro" id="IPR053967">
    <property type="entry name" value="LlgE_F_G-like_D1"/>
</dbReference>
<evidence type="ECO:0000256" key="3">
    <source>
        <dbReference type="ARBA" id="ARBA00023143"/>
    </source>
</evidence>
<name>A0A397PBJ5_9SPHN</name>
<dbReference type="Pfam" id="PF00460">
    <property type="entry name" value="Flg_bb_rod"/>
    <property type="match status" value="1"/>
</dbReference>
<dbReference type="InterPro" id="IPR012836">
    <property type="entry name" value="FlgF"/>
</dbReference>
<dbReference type="InterPro" id="IPR037925">
    <property type="entry name" value="FlgE/F/G-like"/>
</dbReference>
<comment type="caution">
    <text evidence="10">The sequence shown here is derived from an EMBL/GenBank/DDBJ whole genome shotgun (WGS) entry which is preliminary data.</text>
</comment>
<dbReference type="InterPro" id="IPR020013">
    <property type="entry name" value="Flagellar_FlgE/F/G"/>
</dbReference>
<dbReference type="InterPro" id="IPR001444">
    <property type="entry name" value="Flag_bb_rod_N"/>
</dbReference>
<comment type="similarity">
    <text evidence="2 6">Belongs to the flagella basal body rod proteins family.</text>
</comment>
<proteinExistence type="inferred from homology"/>
<evidence type="ECO:0000256" key="6">
    <source>
        <dbReference type="RuleBase" id="RU362116"/>
    </source>
</evidence>
<dbReference type="NCBIfam" id="NF009280">
    <property type="entry name" value="PRK12640.1"/>
    <property type="match status" value="1"/>
</dbReference>
<gene>
    <name evidence="10" type="ORF">DFR49_2742</name>
</gene>